<feature type="domain" description="Transposase MuDR plant" evidence="4">
    <location>
        <begin position="286"/>
        <end position="342"/>
    </location>
</feature>
<gene>
    <name evidence="5" type="ORF">CMV_010798</name>
</gene>
<reference evidence="5" key="1">
    <citation type="submission" date="2020-03" db="EMBL/GenBank/DDBJ databases">
        <title>Castanea mollissima Vanexum genome sequencing.</title>
        <authorList>
            <person name="Staton M."/>
        </authorList>
    </citation>
    <scope>NUCLEOTIDE SEQUENCE</scope>
    <source>
        <tissue evidence="5">Leaf</tissue>
    </source>
</reference>
<evidence type="ECO:0000313" key="5">
    <source>
        <dbReference type="EMBL" id="KAF3964972.1"/>
    </source>
</evidence>
<dbReference type="SUPFAM" id="SSF52266">
    <property type="entry name" value="SGNH hydrolase"/>
    <property type="match status" value="1"/>
</dbReference>
<comment type="similarity">
    <text evidence="1">Belongs to the 'GDSL' lipolytic enzyme family.</text>
</comment>
<sequence length="693" mass="79042">MDFHFFYVYYDGEMYYHDLHGLSYQGSNQKQNCVRVKRGIGLMKLQRRILKVMRLDHSRHKISIVYRAPQRVLDTHVFYNSLQLSSGTQVKMMWEIVEQMVVKGFFASDLYVTVEPTIVEAGEGSQHTVLDGTVDEHIDSIPLQSYQGCAENTGDEYGTEPWQTFPHASHIEEEQGPQEVHAGEHLSHDELHGGTSEPENDDGLGDDATDIDVTRDEFEERLETMGEHDDVDHIEDVVVEENRDTCPGPDPTPEWFTKNTWDNMFDPSPVMQAEVSSWTPGQQPMKGMVFATKFAVRHALTWYALRENFKFKTEHSDSERLMVSCEDDSCPWSVRAICCKGDNVWKIAKCKGPHTCDKIQNAHDGRMIDSVFLAYVLERYIREDPAYKIKNLRHVALADLKHEVSHYKVIDLKSQLNNFKNLESLLSKELGDAEAKKLLFRAVYIINVGSNDYAVPFTRNSSIFQSYTPEEYVDMVISNLTFVIEEIYKKGGRKFGFPNLPPLGCLPLARALIPGNTGACKQELTALAILHNKALSEVLQKLENELNGFKYSITDTYTILSERINSPLKYGFKEGNIACCGIGPYKGINSCGGKRSVKEYELCENASEYLFFDTGHLSEKAYQQFAEQMWSGTLNVTGPYNLKELFECCVRVVTYFECCVIMLLFEWAHSFCNVIAVKFLSFVWTWHSNACTC</sequence>
<dbReference type="AlphaFoldDB" id="A0A8J4R4Y6"/>
<evidence type="ECO:0000313" key="6">
    <source>
        <dbReference type="Proteomes" id="UP000737018"/>
    </source>
</evidence>
<dbReference type="PANTHER" id="PTHR45966">
    <property type="entry name" value="GDSL-LIKE LIPASE/ACYLHYDROLASE"/>
    <property type="match status" value="1"/>
</dbReference>
<protein>
    <recommendedName>
        <fullName evidence="4">Transposase MuDR plant domain-containing protein</fullName>
    </recommendedName>
</protein>
<dbReference type="OrthoDB" id="1600564at2759"/>
<dbReference type="Gene3D" id="3.40.50.1110">
    <property type="entry name" value="SGNH hydrolase"/>
    <property type="match status" value="1"/>
</dbReference>
<dbReference type="Proteomes" id="UP000737018">
    <property type="component" value="Unassembled WGS sequence"/>
</dbReference>
<dbReference type="Pfam" id="PF00657">
    <property type="entry name" value="Lipase_GDSL"/>
    <property type="match status" value="1"/>
</dbReference>
<dbReference type="PANTHER" id="PTHR45966:SF1">
    <property type="entry name" value="GDSL ESTERASE_LIPASE 1-RELATED"/>
    <property type="match status" value="1"/>
</dbReference>
<dbReference type="EMBL" id="JRKL02001283">
    <property type="protein sequence ID" value="KAF3964972.1"/>
    <property type="molecule type" value="Genomic_DNA"/>
</dbReference>
<keyword evidence="6" id="KW-1185">Reference proteome</keyword>
<accession>A0A8J4R4Y6</accession>
<name>A0A8J4R4Y6_9ROSI</name>
<organism evidence="5 6">
    <name type="scientific">Castanea mollissima</name>
    <name type="common">Chinese chestnut</name>
    <dbReference type="NCBI Taxonomy" id="60419"/>
    <lineage>
        <taxon>Eukaryota</taxon>
        <taxon>Viridiplantae</taxon>
        <taxon>Streptophyta</taxon>
        <taxon>Embryophyta</taxon>
        <taxon>Tracheophyta</taxon>
        <taxon>Spermatophyta</taxon>
        <taxon>Magnoliopsida</taxon>
        <taxon>eudicotyledons</taxon>
        <taxon>Gunneridae</taxon>
        <taxon>Pentapetalae</taxon>
        <taxon>rosids</taxon>
        <taxon>fabids</taxon>
        <taxon>Fagales</taxon>
        <taxon>Fagaceae</taxon>
        <taxon>Castanea</taxon>
    </lineage>
</organism>
<evidence type="ECO:0000256" key="2">
    <source>
        <dbReference type="ARBA" id="ARBA00022729"/>
    </source>
</evidence>
<evidence type="ECO:0000259" key="4">
    <source>
        <dbReference type="Pfam" id="PF03108"/>
    </source>
</evidence>
<dbReference type="InterPro" id="IPR036514">
    <property type="entry name" value="SGNH_hydro_sf"/>
</dbReference>
<dbReference type="InterPro" id="IPR044552">
    <property type="entry name" value="GLIP1-5/GLL25"/>
</dbReference>
<dbReference type="InterPro" id="IPR004332">
    <property type="entry name" value="Transposase_MuDR"/>
</dbReference>
<evidence type="ECO:0000256" key="3">
    <source>
        <dbReference type="SAM" id="MobiDB-lite"/>
    </source>
</evidence>
<dbReference type="GO" id="GO:0016298">
    <property type="term" value="F:lipase activity"/>
    <property type="evidence" value="ECO:0007669"/>
    <property type="project" value="TreeGrafter"/>
</dbReference>
<keyword evidence="2" id="KW-0732">Signal</keyword>
<comment type="caution">
    <text evidence="5">The sequence shown here is derived from an EMBL/GenBank/DDBJ whole genome shotgun (WGS) entry which is preliminary data.</text>
</comment>
<proteinExistence type="inferred from homology"/>
<dbReference type="InterPro" id="IPR001087">
    <property type="entry name" value="GDSL"/>
</dbReference>
<dbReference type="Pfam" id="PF03108">
    <property type="entry name" value="DBD_Tnp_Mut"/>
    <property type="match status" value="1"/>
</dbReference>
<feature type="compositionally biased region" description="Acidic residues" evidence="3">
    <location>
        <begin position="198"/>
        <end position="209"/>
    </location>
</feature>
<feature type="region of interest" description="Disordered" evidence="3">
    <location>
        <begin position="187"/>
        <end position="209"/>
    </location>
</feature>
<evidence type="ECO:0000256" key="1">
    <source>
        <dbReference type="ARBA" id="ARBA00008668"/>
    </source>
</evidence>